<comment type="caution">
    <text evidence="2">The sequence shown here is derived from an EMBL/GenBank/DDBJ whole genome shotgun (WGS) entry which is preliminary data.</text>
</comment>
<reference evidence="2 3" key="1">
    <citation type="journal article" date="2016" name="Nat. Commun.">
        <title>Thousands of microbial genomes shed light on interconnected biogeochemical processes in an aquifer system.</title>
        <authorList>
            <person name="Anantharaman K."/>
            <person name="Brown C.T."/>
            <person name="Hug L.A."/>
            <person name="Sharon I."/>
            <person name="Castelle C.J."/>
            <person name="Probst A.J."/>
            <person name="Thomas B.C."/>
            <person name="Singh A."/>
            <person name="Wilkins M.J."/>
            <person name="Karaoz U."/>
            <person name="Brodie E.L."/>
            <person name="Williams K.H."/>
            <person name="Hubbard S.S."/>
            <person name="Banfield J.F."/>
        </authorList>
    </citation>
    <scope>NUCLEOTIDE SEQUENCE [LARGE SCALE GENOMIC DNA]</scope>
    <source>
        <strain evidence="3">RIFCSPLOWO2_12_FULL_64_10</strain>
    </source>
</reference>
<proteinExistence type="predicted"/>
<feature type="region of interest" description="Disordered" evidence="1">
    <location>
        <begin position="1"/>
        <end position="21"/>
    </location>
</feature>
<dbReference type="EMBL" id="MFKF01000307">
    <property type="protein sequence ID" value="OGG46514.1"/>
    <property type="molecule type" value="Genomic_DNA"/>
</dbReference>
<name>A0A1F6CBD3_HANXR</name>
<protein>
    <submittedName>
        <fullName evidence="2">Uncharacterized protein</fullName>
    </submittedName>
</protein>
<evidence type="ECO:0000313" key="3">
    <source>
        <dbReference type="Proteomes" id="UP000178606"/>
    </source>
</evidence>
<dbReference type="Proteomes" id="UP000178606">
    <property type="component" value="Unassembled WGS sequence"/>
</dbReference>
<evidence type="ECO:0000313" key="2">
    <source>
        <dbReference type="EMBL" id="OGG46514.1"/>
    </source>
</evidence>
<gene>
    <name evidence="2" type="ORF">A3F84_19720</name>
</gene>
<accession>A0A1F6CBD3</accession>
<sequence>MRQVTSEEYTAVGGGGRGGDPTRVYGPGDRASYRFNGRYSSYGVFLDLSYGLTGWLDVGAQVPYFDQNFSDSQDAFFLEDRGQRTLSDVRGTVKVRLTARPIVFSVGGAAKAPTGKFRNRDGLITVADGQWDFDLLAQAGRSFWPVPAYANVDIGYRVRLKNRAVDRDPGDEWTFTAEAGVHVHPKVMTMLKVEGIRGRSGRSLGVQIPSDIRRITYLSPAVMVGPFAGLSAEAGVRISLNGRNYPAGKMFVAGLSYAGKIF</sequence>
<dbReference type="AlphaFoldDB" id="A0A1F6CBD3"/>
<organism evidence="2 3">
    <name type="scientific">Handelsmanbacteria sp. (strain RIFCSPLOWO2_12_FULL_64_10)</name>
    <dbReference type="NCBI Taxonomy" id="1817868"/>
    <lineage>
        <taxon>Bacteria</taxon>
        <taxon>Candidatus Handelsmaniibacteriota</taxon>
    </lineage>
</organism>
<evidence type="ECO:0000256" key="1">
    <source>
        <dbReference type="SAM" id="MobiDB-lite"/>
    </source>
</evidence>